<evidence type="ECO:0000313" key="3">
    <source>
        <dbReference type="Proteomes" id="UP000636960"/>
    </source>
</evidence>
<gene>
    <name evidence="2" type="ORF">Ari01nite_86460</name>
</gene>
<dbReference type="AlphaFoldDB" id="A0A919MV99"/>
<organism evidence="2 3">
    <name type="scientific">Paractinoplanes rishiriensis</name>
    <dbReference type="NCBI Taxonomy" id="1050105"/>
    <lineage>
        <taxon>Bacteria</taxon>
        <taxon>Bacillati</taxon>
        <taxon>Actinomycetota</taxon>
        <taxon>Actinomycetes</taxon>
        <taxon>Micromonosporales</taxon>
        <taxon>Micromonosporaceae</taxon>
        <taxon>Paractinoplanes</taxon>
    </lineage>
</organism>
<dbReference type="EMBL" id="BOMV01000100">
    <property type="protein sequence ID" value="GIF01182.1"/>
    <property type="molecule type" value="Genomic_DNA"/>
</dbReference>
<protein>
    <submittedName>
        <fullName evidence="2">Uncharacterized protein</fullName>
    </submittedName>
</protein>
<comment type="caution">
    <text evidence="2">The sequence shown here is derived from an EMBL/GenBank/DDBJ whole genome shotgun (WGS) entry which is preliminary data.</text>
</comment>
<feature type="transmembrane region" description="Helical" evidence="1">
    <location>
        <begin position="6"/>
        <end position="26"/>
    </location>
</feature>
<accession>A0A919MV99</accession>
<evidence type="ECO:0000256" key="1">
    <source>
        <dbReference type="SAM" id="Phobius"/>
    </source>
</evidence>
<keyword evidence="1" id="KW-0472">Membrane</keyword>
<dbReference type="RefSeq" id="WP_203789728.1">
    <property type="nucleotide sequence ID" value="NZ_BOMV01000100.1"/>
</dbReference>
<keyword evidence="1" id="KW-0812">Transmembrane</keyword>
<reference evidence="2" key="1">
    <citation type="submission" date="2021-01" db="EMBL/GenBank/DDBJ databases">
        <title>Whole genome shotgun sequence of Actinoplanes rishiriensis NBRC 108556.</title>
        <authorList>
            <person name="Komaki H."/>
            <person name="Tamura T."/>
        </authorList>
    </citation>
    <scope>NUCLEOTIDE SEQUENCE</scope>
    <source>
        <strain evidence="2">NBRC 108556</strain>
    </source>
</reference>
<feature type="transmembrane region" description="Helical" evidence="1">
    <location>
        <begin position="46"/>
        <end position="67"/>
    </location>
</feature>
<sequence length="151" mass="16148">MTLDSTSAVVGTGIITLAFLVLGAELLRPEGIVPAESDMARDLTTLFSEVFGVGFWLMVAGLISAFWTATLTNIDGWQRLYTDGIRRLLPTRPADRTWARPEIIGRIAVIGWLALLPFAVFLIFGDPIALLSLAGSIEAVHIPLVAGSPSG</sequence>
<dbReference type="Proteomes" id="UP000636960">
    <property type="component" value="Unassembled WGS sequence"/>
</dbReference>
<feature type="transmembrane region" description="Helical" evidence="1">
    <location>
        <begin position="103"/>
        <end position="124"/>
    </location>
</feature>
<keyword evidence="3" id="KW-1185">Reference proteome</keyword>
<name>A0A919MV99_9ACTN</name>
<evidence type="ECO:0000313" key="2">
    <source>
        <dbReference type="EMBL" id="GIF01182.1"/>
    </source>
</evidence>
<proteinExistence type="predicted"/>
<keyword evidence="1" id="KW-1133">Transmembrane helix</keyword>